<protein>
    <submittedName>
        <fullName evidence="2">Uncharacterized protein</fullName>
    </submittedName>
</protein>
<dbReference type="RefSeq" id="WP_088070523.1">
    <property type="nucleotide sequence ID" value="NZ_MOOV01000270.1"/>
</dbReference>
<dbReference type="EMBL" id="MOOV01000270">
    <property type="protein sequence ID" value="OUB85894.1"/>
    <property type="molecule type" value="Genomic_DNA"/>
</dbReference>
<dbReference type="Proteomes" id="UP000195160">
    <property type="component" value="Unassembled WGS sequence"/>
</dbReference>
<organism evidence="2 3">
    <name type="scientific">Bacillus thuringiensis subsp. medellin</name>
    <dbReference type="NCBI Taxonomy" id="79672"/>
    <lineage>
        <taxon>Bacteria</taxon>
        <taxon>Bacillati</taxon>
        <taxon>Bacillota</taxon>
        <taxon>Bacilli</taxon>
        <taxon>Bacillales</taxon>
        <taxon>Bacillaceae</taxon>
        <taxon>Bacillus</taxon>
        <taxon>Bacillus cereus group</taxon>
    </lineage>
</organism>
<dbReference type="AlphaFoldDB" id="A0A9X6R9L1"/>
<reference evidence="2 3" key="1">
    <citation type="submission" date="2016-10" db="EMBL/GenBank/DDBJ databases">
        <title>Comparative genomics of Bacillus thuringiensis reveals a path to pathogens against multiple invertebrate hosts.</title>
        <authorList>
            <person name="Zheng J."/>
            <person name="Gao Q."/>
            <person name="Liu H."/>
            <person name="Peng D."/>
            <person name="Ruan L."/>
            <person name="Sun M."/>
        </authorList>
    </citation>
    <scope>NUCLEOTIDE SEQUENCE [LARGE SCALE GENOMIC DNA]</scope>
    <source>
        <strain evidence="2">T30001</strain>
    </source>
</reference>
<keyword evidence="1" id="KW-0472">Membrane</keyword>
<evidence type="ECO:0000313" key="3">
    <source>
        <dbReference type="Proteomes" id="UP000195160"/>
    </source>
</evidence>
<keyword evidence="1" id="KW-0812">Transmembrane</keyword>
<comment type="caution">
    <text evidence="2">The sequence shown here is derived from an EMBL/GenBank/DDBJ whole genome shotgun (WGS) entry which is preliminary data.</text>
</comment>
<feature type="transmembrane region" description="Helical" evidence="1">
    <location>
        <begin position="12"/>
        <end position="31"/>
    </location>
</feature>
<name>A0A9X6R9L1_BACTV</name>
<gene>
    <name evidence="2" type="ORF">BK784_33555</name>
</gene>
<feature type="transmembrane region" description="Helical" evidence="1">
    <location>
        <begin position="46"/>
        <end position="68"/>
    </location>
</feature>
<proteinExistence type="predicted"/>
<sequence length="150" mass="17392">MEKCIAYGRKISLGIYMLLGALGIGYIIWGINHSGYEWTQKHTVDAIIGFCVFYILMIAFYMLIIWSIRGRMEKKVKKRMLLLDIPIAILVAIGLLASMVFVEEQNIPNLAFLMALLLSPPVVLLFVRMGYKQWIFYSELKIILEERERQ</sequence>
<evidence type="ECO:0000313" key="2">
    <source>
        <dbReference type="EMBL" id="OUB85894.1"/>
    </source>
</evidence>
<feature type="transmembrane region" description="Helical" evidence="1">
    <location>
        <begin position="107"/>
        <end position="127"/>
    </location>
</feature>
<keyword evidence="1" id="KW-1133">Transmembrane helix</keyword>
<accession>A0A9X6R9L1</accession>
<feature type="transmembrane region" description="Helical" evidence="1">
    <location>
        <begin position="80"/>
        <end position="101"/>
    </location>
</feature>
<evidence type="ECO:0000256" key="1">
    <source>
        <dbReference type="SAM" id="Phobius"/>
    </source>
</evidence>